<dbReference type="InterPro" id="IPR042081">
    <property type="entry name" value="RNA_2'-PTrans_C"/>
</dbReference>
<proteinExistence type="inferred from homology"/>
<protein>
    <recommendedName>
        <fullName evidence="5">Probable RNA 2'-phosphotransferase</fullName>
        <ecNumber evidence="5">2.7.1.-</ecNumber>
    </recommendedName>
</protein>
<dbReference type="InterPro" id="IPR042080">
    <property type="entry name" value="RNA_2'-PTrans_N"/>
</dbReference>
<dbReference type="GO" id="GO:0000215">
    <property type="term" value="F:tRNA 2'-phosphotransferase activity"/>
    <property type="evidence" value="ECO:0007669"/>
    <property type="project" value="TreeGrafter"/>
</dbReference>
<dbReference type="PANTHER" id="PTHR12684">
    <property type="entry name" value="PUTATIVE PHOSPHOTRANSFERASE"/>
    <property type="match status" value="1"/>
</dbReference>
<gene>
    <name evidence="5" type="primary">kptA</name>
    <name evidence="6" type="ORF">ESB13_14180</name>
</gene>
<dbReference type="HAMAP" id="MF_00299">
    <property type="entry name" value="KptA"/>
    <property type="match status" value="1"/>
</dbReference>
<dbReference type="SUPFAM" id="SSF56399">
    <property type="entry name" value="ADP-ribosylation"/>
    <property type="match status" value="1"/>
</dbReference>
<accession>A0A4Q1D4I9</accession>
<comment type="similarity">
    <text evidence="1 5">Belongs to the KptA/TPT1 family.</text>
</comment>
<comment type="caution">
    <text evidence="6">The sequence shown here is derived from an EMBL/GenBank/DDBJ whole genome shotgun (WGS) entry which is preliminary data.</text>
</comment>
<comment type="function">
    <text evidence="4 5">Removes the 2'-phosphate from RNA via an intermediate in which the phosphate is ADP-ribosylated by NAD followed by a presumed transesterification to release the RNA and generate ADP-ribose 1''-2''-cyclic phosphate (APPR&gt;P). May function as an ADP-ribosylase.</text>
</comment>
<evidence type="ECO:0000256" key="5">
    <source>
        <dbReference type="HAMAP-Rule" id="MF_00299"/>
    </source>
</evidence>
<dbReference type="Gene3D" id="1.10.10.970">
    <property type="entry name" value="RNA 2'-phosphotransferase, Tpt1/KptA family, N-terminal domain"/>
    <property type="match status" value="1"/>
</dbReference>
<evidence type="ECO:0000256" key="3">
    <source>
        <dbReference type="ARBA" id="ARBA00023027"/>
    </source>
</evidence>
<dbReference type="OrthoDB" id="4537997at2"/>
<evidence type="ECO:0000313" key="6">
    <source>
        <dbReference type="EMBL" id="RXK83258.1"/>
    </source>
</evidence>
<organism evidence="6 7">
    <name type="scientific">Filimonas effusa</name>
    <dbReference type="NCBI Taxonomy" id="2508721"/>
    <lineage>
        <taxon>Bacteria</taxon>
        <taxon>Pseudomonadati</taxon>
        <taxon>Bacteroidota</taxon>
        <taxon>Chitinophagia</taxon>
        <taxon>Chitinophagales</taxon>
        <taxon>Chitinophagaceae</taxon>
        <taxon>Filimonas</taxon>
    </lineage>
</organism>
<dbReference type="InterPro" id="IPR022928">
    <property type="entry name" value="RNA_2'-PTrans_KptA"/>
</dbReference>
<reference evidence="6 7" key="1">
    <citation type="submission" date="2019-01" db="EMBL/GenBank/DDBJ databases">
        <title>Filimonas sp. strain TTM-71.</title>
        <authorList>
            <person name="Chen W.-M."/>
        </authorList>
    </citation>
    <scope>NUCLEOTIDE SEQUENCE [LARGE SCALE GENOMIC DNA]</scope>
    <source>
        <strain evidence="6 7">TTM-71</strain>
    </source>
</reference>
<dbReference type="Gene3D" id="3.20.170.30">
    <property type="match status" value="1"/>
</dbReference>
<dbReference type="AlphaFoldDB" id="A0A4Q1D4I9"/>
<dbReference type="EMBL" id="SDHZ01000002">
    <property type="protein sequence ID" value="RXK83258.1"/>
    <property type="molecule type" value="Genomic_DNA"/>
</dbReference>
<dbReference type="GO" id="GO:0003950">
    <property type="term" value="F:NAD+ poly-ADP-ribosyltransferase activity"/>
    <property type="evidence" value="ECO:0007669"/>
    <property type="project" value="InterPro"/>
</dbReference>
<dbReference type="EC" id="2.7.1.-" evidence="5"/>
<keyword evidence="7" id="KW-1185">Reference proteome</keyword>
<keyword evidence="2 5" id="KW-0808">Transferase</keyword>
<dbReference type="GO" id="GO:0006388">
    <property type="term" value="P:tRNA splicing, via endonucleolytic cleavage and ligation"/>
    <property type="evidence" value="ECO:0007669"/>
    <property type="project" value="UniProtKB-UniRule"/>
</dbReference>
<sequence length="177" mass="20154">MTDAIKISKTISHALRHAPLEYNLHLDNEGWVSLASLLNALNDKGLPTTEEAIIEMLAKAEKKRFQILDGKIRAYYGHSIEEKIVKQASEPPEYLYHGTIRGYLESIKEKGLLSMDRQYVHLSIDERTAKIVGSRRAGELVIIKVKAKQAFNNQVLFYKEENGIWLSDSIPPIYLEC</sequence>
<dbReference type="Proteomes" id="UP000290545">
    <property type="component" value="Unassembled WGS sequence"/>
</dbReference>
<keyword evidence="3 5" id="KW-0520">NAD</keyword>
<evidence type="ECO:0000313" key="7">
    <source>
        <dbReference type="Proteomes" id="UP000290545"/>
    </source>
</evidence>
<dbReference type="InterPro" id="IPR002745">
    <property type="entry name" value="Ptrans_KptA/Tpt1"/>
</dbReference>
<dbReference type="PANTHER" id="PTHR12684:SF2">
    <property type="entry name" value="TRNA 2'-PHOSPHOTRANSFERASE 1"/>
    <property type="match status" value="1"/>
</dbReference>
<dbReference type="RefSeq" id="WP_129004312.1">
    <property type="nucleotide sequence ID" value="NZ_SDHZ01000002.1"/>
</dbReference>
<evidence type="ECO:0000256" key="4">
    <source>
        <dbReference type="ARBA" id="ARBA00025212"/>
    </source>
</evidence>
<evidence type="ECO:0000256" key="1">
    <source>
        <dbReference type="ARBA" id="ARBA00009836"/>
    </source>
</evidence>
<name>A0A4Q1D4I9_9BACT</name>
<evidence type="ECO:0000256" key="2">
    <source>
        <dbReference type="ARBA" id="ARBA00022679"/>
    </source>
</evidence>
<dbReference type="Pfam" id="PF01885">
    <property type="entry name" value="PTS_2-RNA"/>
    <property type="match status" value="1"/>
</dbReference>